<name>A0A6J4VSD3_9BACT</name>
<sequence>ERTVGRFDALGAHGGQAVAGVGGLRRCMGVRVLAPELLLCRRGNGRRGDVAGRNRRAGAGTRPGLGRHHVGHRGGEGASWAARAGPLPAVGRSGPRPAAARHRLGRGRVPGAVWRGEPRPARPDGRRRRRHPNRVGRNGGALAPLALGPVVDPRRAPLRCGGPRVPARAM</sequence>
<evidence type="ECO:0000313" key="2">
    <source>
        <dbReference type="EMBL" id="CAA9586759.1"/>
    </source>
</evidence>
<protein>
    <submittedName>
        <fullName evidence="2">Uncharacterized protein</fullName>
    </submittedName>
</protein>
<dbReference type="AlphaFoldDB" id="A0A6J4VSD3"/>
<reference evidence="2" key="1">
    <citation type="submission" date="2020-02" db="EMBL/GenBank/DDBJ databases">
        <authorList>
            <person name="Meier V. D."/>
        </authorList>
    </citation>
    <scope>NUCLEOTIDE SEQUENCE</scope>
    <source>
        <strain evidence="2">AVDCRST_MAG19</strain>
    </source>
</reference>
<feature type="non-terminal residue" evidence="2">
    <location>
        <position position="170"/>
    </location>
</feature>
<evidence type="ECO:0000256" key="1">
    <source>
        <dbReference type="SAM" id="MobiDB-lite"/>
    </source>
</evidence>
<organism evidence="2">
    <name type="scientific">uncultured Thermomicrobiales bacterium</name>
    <dbReference type="NCBI Taxonomy" id="1645740"/>
    <lineage>
        <taxon>Bacteria</taxon>
        <taxon>Pseudomonadati</taxon>
        <taxon>Thermomicrobiota</taxon>
        <taxon>Thermomicrobia</taxon>
        <taxon>Thermomicrobiales</taxon>
        <taxon>environmental samples</taxon>
    </lineage>
</organism>
<dbReference type="EMBL" id="CADCWL010000261">
    <property type="protein sequence ID" value="CAA9586759.1"/>
    <property type="molecule type" value="Genomic_DNA"/>
</dbReference>
<proteinExistence type="predicted"/>
<feature type="compositionally biased region" description="Basic residues" evidence="1">
    <location>
        <begin position="125"/>
        <end position="134"/>
    </location>
</feature>
<feature type="non-terminal residue" evidence="2">
    <location>
        <position position="1"/>
    </location>
</feature>
<feature type="region of interest" description="Disordered" evidence="1">
    <location>
        <begin position="45"/>
        <end position="141"/>
    </location>
</feature>
<accession>A0A6J4VSD3</accession>
<gene>
    <name evidence="2" type="ORF">AVDCRST_MAG19-4940</name>
</gene>